<evidence type="ECO:0000313" key="2">
    <source>
        <dbReference type="Proteomes" id="UP000035170"/>
    </source>
</evidence>
<dbReference type="RefSeq" id="WP_047783665.1">
    <property type="nucleotide sequence ID" value="NZ_JZWI01000006.1"/>
</dbReference>
<proteinExistence type="predicted"/>
<organism evidence="1 2">
    <name type="scientific">Variovorax paradoxus</name>
    <dbReference type="NCBI Taxonomy" id="34073"/>
    <lineage>
        <taxon>Bacteria</taxon>
        <taxon>Pseudomonadati</taxon>
        <taxon>Pseudomonadota</taxon>
        <taxon>Betaproteobacteria</taxon>
        <taxon>Burkholderiales</taxon>
        <taxon>Comamonadaceae</taxon>
        <taxon>Variovorax</taxon>
    </lineage>
</organism>
<gene>
    <name evidence="1" type="ORF">VPARA_11580</name>
</gene>
<name>A0A0H2MLI4_VARPD</name>
<protein>
    <submittedName>
        <fullName evidence="1">Uncharacterized protein</fullName>
    </submittedName>
</protein>
<keyword evidence="2" id="KW-1185">Reference proteome</keyword>
<reference evidence="1 2" key="1">
    <citation type="submission" date="2015-03" db="EMBL/GenBank/DDBJ databases">
        <title>Genome sequence of Variovorax paradoxus TBEA6.</title>
        <authorList>
            <person name="Poehlein A."/>
            <person name="Schuldes J."/>
            <person name="Wuebbeler J.H."/>
            <person name="Hiessl S."/>
            <person name="Steinbuechel A."/>
            <person name="Daniel R."/>
        </authorList>
    </citation>
    <scope>NUCLEOTIDE SEQUENCE [LARGE SCALE GENOMIC DNA]</scope>
    <source>
        <strain evidence="1 2">TBEA6</strain>
    </source>
</reference>
<accession>A0A0H2MLI4</accession>
<sequence>MSMLELGNHHTRRGEFSNPVRRAVVDHLKANGPASITQLNEIAKTVPGHSDDETCSGLRRHMHALAAAGHAHRVEVDGQRLWISGPQPIAEGAAGARQVMVMDGSVYMPSPGPAMRPGAMDFARHPSVLLGQRCAYRSGL</sequence>
<comment type="caution">
    <text evidence="1">The sequence shown here is derived from an EMBL/GenBank/DDBJ whole genome shotgun (WGS) entry which is preliminary data.</text>
</comment>
<dbReference type="EMBL" id="JZWI01000006">
    <property type="protein sequence ID" value="KLN57645.1"/>
    <property type="molecule type" value="Genomic_DNA"/>
</dbReference>
<dbReference type="Proteomes" id="UP000035170">
    <property type="component" value="Unassembled WGS sequence"/>
</dbReference>
<dbReference type="PATRIC" id="fig|34073.19.peg.1178"/>
<dbReference type="AlphaFoldDB" id="A0A0H2MLI4"/>
<evidence type="ECO:0000313" key="1">
    <source>
        <dbReference type="EMBL" id="KLN57645.1"/>
    </source>
</evidence>